<sequence length="324" mass="36801">MSEEGPPVLYMAPVMGITDSAYRCVYDQFFSGYDVTIAPFIVSCAGGKIKSTHLRKILPERNIFKFKLIPQILGKNADDFIVLAKAMFDLGYDTVNWNLGCPILKVQKKMRGSGLLPHPDIIAQLLDKIIPKIPNKLSIKVRLGAEDPGDLVRLLPALNPFPLEEIIIHARTGKQLYTGDVDISAFENCLGLSQHDLVYNGDINSLKNFNMLKERFPMINRWMIGRGGIINPFLPEQIKEGSVFSSQQKRLKFIAFHGALFSAYQQELNGPAHILSKMKEVWFYWQQAFKNGKKIYKKICITKCSDKYLSIVDMFLKNNPIWLI</sequence>
<accession>A0A3B1DV06</accession>
<keyword evidence="3" id="KW-0819">tRNA processing</keyword>
<evidence type="ECO:0000256" key="1">
    <source>
        <dbReference type="ARBA" id="ARBA00022630"/>
    </source>
</evidence>
<organism evidence="6">
    <name type="scientific">hydrothermal vent metagenome</name>
    <dbReference type="NCBI Taxonomy" id="652676"/>
    <lineage>
        <taxon>unclassified sequences</taxon>
        <taxon>metagenomes</taxon>
        <taxon>ecological metagenomes</taxon>
    </lineage>
</organism>
<dbReference type="PANTHER" id="PTHR45846:SF1">
    <property type="entry name" value="TRNA-DIHYDROURIDINE(47) SYNTHASE [NAD(P)(+)]-LIKE"/>
    <property type="match status" value="1"/>
</dbReference>
<dbReference type="EMBL" id="UOGJ01000072">
    <property type="protein sequence ID" value="VAX35755.1"/>
    <property type="molecule type" value="Genomic_DNA"/>
</dbReference>
<dbReference type="CDD" id="cd02801">
    <property type="entry name" value="DUS_like_FMN"/>
    <property type="match status" value="1"/>
</dbReference>
<name>A0A3B1DV06_9ZZZZ</name>
<evidence type="ECO:0000256" key="4">
    <source>
        <dbReference type="ARBA" id="ARBA00023002"/>
    </source>
</evidence>
<dbReference type="GO" id="GO:0017150">
    <property type="term" value="F:tRNA dihydrouridine synthase activity"/>
    <property type="evidence" value="ECO:0007669"/>
    <property type="project" value="InterPro"/>
</dbReference>
<dbReference type="InterPro" id="IPR013785">
    <property type="entry name" value="Aldolase_TIM"/>
</dbReference>
<reference evidence="6" key="1">
    <citation type="submission" date="2018-06" db="EMBL/GenBank/DDBJ databases">
        <authorList>
            <person name="Zhirakovskaya E."/>
        </authorList>
    </citation>
    <scope>NUCLEOTIDE SEQUENCE</scope>
</reference>
<keyword evidence="2" id="KW-0288">FMN</keyword>
<protein>
    <recommendedName>
        <fullName evidence="5">DUS-like FMN-binding domain-containing protein</fullName>
    </recommendedName>
</protein>
<dbReference type="PANTHER" id="PTHR45846">
    <property type="entry name" value="TRNA-DIHYDROURIDINE(47) SYNTHASE [NAD(P)(+)]-LIKE"/>
    <property type="match status" value="1"/>
</dbReference>
<gene>
    <name evidence="6" type="ORF">MNBD_UNCLBAC01-212</name>
</gene>
<feature type="domain" description="DUS-like FMN-binding" evidence="5">
    <location>
        <begin position="11"/>
        <end position="286"/>
    </location>
</feature>
<evidence type="ECO:0000259" key="5">
    <source>
        <dbReference type="Pfam" id="PF01207"/>
    </source>
</evidence>
<dbReference type="AlphaFoldDB" id="A0A3B1DV06"/>
<dbReference type="InterPro" id="IPR035587">
    <property type="entry name" value="DUS-like_FMN-bd"/>
</dbReference>
<keyword evidence="4" id="KW-0560">Oxidoreductase</keyword>
<dbReference type="Pfam" id="PF01207">
    <property type="entry name" value="Dus"/>
    <property type="match status" value="1"/>
</dbReference>
<evidence type="ECO:0000256" key="2">
    <source>
        <dbReference type="ARBA" id="ARBA00022643"/>
    </source>
</evidence>
<dbReference type="GO" id="GO:0003723">
    <property type="term" value="F:RNA binding"/>
    <property type="evidence" value="ECO:0007669"/>
    <property type="project" value="TreeGrafter"/>
</dbReference>
<proteinExistence type="predicted"/>
<dbReference type="GO" id="GO:0050660">
    <property type="term" value="F:flavin adenine dinucleotide binding"/>
    <property type="evidence" value="ECO:0007669"/>
    <property type="project" value="InterPro"/>
</dbReference>
<dbReference type="InterPro" id="IPR001269">
    <property type="entry name" value="DUS_fam"/>
</dbReference>
<dbReference type="PIRSF" id="PIRSF006621">
    <property type="entry name" value="Dus"/>
    <property type="match status" value="1"/>
</dbReference>
<evidence type="ECO:0000313" key="6">
    <source>
        <dbReference type="EMBL" id="VAX35755.1"/>
    </source>
</evidence>
<keyword evidence="1" id="KW-0285">Flavoprotein</keyword>
<dbReference type="SUPFAM" id="SSF51395">
    <property type="entry name" value="FMN-linked oxidoreductases"/>
    <property type="match status" value="1"/>
</dbReference>
<evidence type="ECO:0000256" key="3">
    <source>
        <dbReference type="ARBA" id="ARBA00022694"/>
    </source>
</evidence>
<dbReference type="Gene3D" id="3.20.20.70">
    <property type="entry name" value="Aldolase class I"/>
    <property type="match status" value="1"/>
</dbReference>